<organism evidence="2 3">
    <name type="scientific">Phlebiopsis gigantea (strain 11061_1 CR5-6)</name>
    <name type="common">White-rot fungus</name>
    <name type="synonym">Peniophora gigantea</name>
    <dbReference type="NCBI Taxonomy" id="745531"/>
    <lineage>
        <taxon>Eukaryota</taxon>
        <taxon>Fungi</taxon>
        <taxon>Dikarya</taxon>
        <taxon>Basidiomycota</taxon>
        <taxon>Agaricomycotina</taxon>
        <taxon>Agaricomycetes</taxon>
        <taxon>Polyporales</taxon>
        <taxon>Phanerochaetaceae</taxon>
        <taxon>Phlebiopsis</taxon>
    </lineage>
</organism>
<gene>
    <name evidence="2" type="ORF">PHLGIDRAFT_117033</name>
</gene>
<feature type="region of interest" description="Disordered" evidence="1">
    <location>
        <begin position="334"/>
        <end position="353"/>
    </location>
</feature>
<dbReference type="HOGENOM" id="CLU_741928_0_0_1"/>
<feature type="compositionally biased region" description="Polar residues" evidence="1">
    <location>
        <begin position="380"/>
        <end position="396"/>
    </location>
</feature>
<feature type="region of interest" description="Disordered" evidence="1">
    <location>
        <begin position="361"/>
        <end position="396"/>
    </location>
</feature>
<feature type="compositionally biased region" description="Low complexity" evidence="1">
    <location>
        <begin position="361"/>
        <end position="379"/>
    </location>
</feature>
<name>A0A0C3S0X2_PHLG1</name>
<feature type="compositionally biased region" description="Polar residues" evidence="1">
    <location>
        <begin position="249"/>
        <end position="258"/>
    </location>
</feature>
<protein>
    <submittedName>
        <fullName evidence="2">Uncharacterized protein</fullName>
    </submittedName>
</protein>
<evidence type="ECO:0000256" key="1">
    <source>
        <dbReference type="SAM" id="MobiDB-lite"/>
    </source>
</evidence>
<dbReference type="AlphaFoldDB" id="A0A0C3S0X2"/>
<dbReference type="EMBL" id="KN840476">
    <property type="protein sequence ID" value="KIP08651.1"/>
    <property type="molecule type" value="Genomic_DNA"/>
</dbReference>
<proteinExistence type="predicted"/>
<dbReference type="Proteomes" id="UP000053257">
    <property type="component" value="Unassembled WGS sequence"/>
</dbReference>
<dbReference type="OrthoDB" id="2793621at2759"/>
<feature type="region of interest" description="Disordered" evidence="1">
    <location>
        <begin position="210"/>
        <end position="278"/>
    </location>
</feature>
<reference evidence="2 3" key="1">
    <citation type="journal article" date="2014" name="PLoS Genet.">
        <title>Analysis of the Phlebiopsis gigantea genome, transcriptome and secretome provides insight into its pioneer colonization strategies of wood.</title>
        <authorList>
            <person name="Hori C."/>
            <person name="Ishida T."/>
            <person name="Igarashi K."/>
            <person name="Samejima M."/>
            <person name="Suzuki H."/>
            <person name="Master E."/>
            <person name="Ferreira P."/>
            <person name="Ruiz-Duenas F.J."/>
            <person name="Held B."/>
            <person name="Canessa P."/>
            <person name="Larrondo L.F."/>
            <person name="Schmoll M."/>
            <person name="Druzhinina I.S."/>
            <person name="Kubicek C.P."/>
            <person name="Gaskell J.A."/>
            <person name="Kersten P."/>
            <person name="St John F."/>
            <person name="Glasner J."/>
            <person name="Sabat G."/>
            <person name="Splinter BonDurant S."/>
            <person name="Syed K."/>
            <person name="Yadav J."/>
            <person name="Mgbeahuruike A.C."/>
            <person name="Kovalchuk A."/>
            <person name="Asiegbu F.O."/>
            <person name="Lackner G."/>
            <person name="Hoffmeister D."/>
            <person name="Rencoret J."/>
            <person name="Gutierrez A."/>
            <person name="Sun H."/>
            <person name="Lindquist E."/>
            <person name="Barry K."/>
            <person name="Riley R."/>
            <person name="Grigoriev I.V."/>
            <person name="Henrissat B."/>
            <person name="Kues U."/>
            <person name="Berka R.M."/>
            <person name="Martinez A.T."/>
            <person name="Covert S.F."/>
            <person name="Blanchette R.A."/>
            <person name="Cullen D."/>
        </authorList>
    </citation>
    <scope>NUCLEOTIDE SEQUENCE [LARGE SCALE GENOMIC DNA]</scope>
    <source>
        <strain evidence="2 3">11061_1 CR5-6</strain>
    </source>
</reference>
<evidence type="ECO:0000313" key="3">
    <source>
        <dbReference type="Proteomes" id="UP000053257"/>
    </source>
</evidence>
<accession>A0A0C3S0X2</accession>
<keyword evidence="3" id="KW-1185">Reference proteome</keyword>
<feature type="compositionally biased region" description="Polar residues" evidence="1">
    <location>
        <begin position="222"/>
        <end position="231"/>
    </location>
</feature>
<sequence length="396" mass="42186">MAPSSFAKHRFQNSLDLAAARSMRNVGRNVQSGTGNAWCIVDSPTLGRMSSVSRCTEERQPAASGSWLAAPIADTAPLNVKKIRRRGLVSGVHLVLPPSPLPLGSTLAVPTPRTASTPGTALTFTAEWDLTQKTFVFTPFESEHPQSSISPKFVLSPVPDNVEDDYFPRSPPAPTTPSVYSTYAPSRSSMQALISPAAFRRSWSGDIAVVTDGPTPSGLGDASSSEPSTPVSAIFDSPDAFSHGRKLSHSTAASSVTDLSLPDAEKPAPPSQAGDDGADNVVYIFDQALHRAAPAPELSETYRELDRDLVVAPMDVFEQTLWEATLPDVRAMRRATKKQPPLTPQRRPLVDAPSSAFSVYSLESSSSSSGGSPSSSKGSLRQQISKALSSTLHFKR</sequence>
<evidence type="ECO:0000313" key="2">
    <source>
        <dbReference type="EMBL" id="KIP08651.1"/>
    </source>
</evidence>